<dbReference type="AlphaFoldDB" id="A0A391NIM7"/>
<gene>
    <name evidence="1" type="ORF">KIPB_001174</name>
</gene>
<evidence type="ECO:0000313" key="1">
    <source>
        <dbReference type="EMBL" id="GCA62097.1"/>
    </source>
</evidence>
<proteinExistence type="predicted"/>
<protein>
    <submittedName>
        <fullName evidence="1">Uncharacterized protein</fullName>
    </submittedName>
</protein>
<sequence>MSPTGVCSIILEVRRWGRWLRSMPPKELDDALVVARSQWCDQYRGAMFVPLLKELAGVASVLNLKYFENVLQGLVGE</sequence>
<dbReference type="Proteomes" id="UP000265618">
    <property type="component" value="Unassembled WGS sequence"/>
</dbReference>
<accession>A0A391NIM7</accession>
<dbReference type="EMBL" id="BDIP01000158">
    <property type="protein sequence ID" value="GCA62097.1"/>
    <property type="molecule type" value="Genomic_DNA"/>
</dbReference>
<evidence type="ECO:0000313" key="2">
    <source>
        <dbReference type="Proteomes" id="UP000265618"/>
    </source>
</evidence>
<reference evidence="1 2" key="1">
    <citation type="journal article" date="2018" name="PLoS ONE">
        <title>The draft genome of Kipferlia bialata reveals reductive genome evolution in fornicate parasites.</title>
        <authorList>
            <person name="Tanifuji G."/>
            <person name="Takabayashi S."/>
            <person name="Kume K."/>
            <person name="Takagi M."/>
            <person name="Nakayama T."/>
            <person name="Kamikawa R."/>
            <person name="Inagaki Y."/>
            <person name="Hashimoto T."/>
        </authorList>
    </citation>
    <scope>NUCLEOTIDE SEQUENCE [LARGE SCALE GENOMIC DNA]</scope>
    <source>
        <strain evidence="1">NY0173</strain>
    </source>
</reference>
<comment type="caution">
    <text evidence="1">The sequence shown here is derived from an EMBL/GenBank/DDBJ whole genome shotgun (WGS) entry which is preliminary data.</text>
</comment>
<name>A0A391NIM7_9EUKA</name>
<keyword evidence="2" id="KW-1185">Reference proteome</keyword>
<organism evidence="1 2">
    <name type="scientific">Kipferlia bialata</name>
    <dbReference type="NCBI Taxonomy" id="797122"/>
    <lineage>
        <taxon>Eukaryota</taxon>
        <taxon>Metamonada</taxon>
        <taxon>Carpediemonas-like organisms</taxon>
        <taxon>Kipferlia</taxon>
    </lineage>
</organism>